<keyword evidence="2" id="KW-1185">Reference proteome</keyword>
<accession>H5TD61</accession>
<sequence length="148" mass="16611">MLLSLLYQDQTLFSFKFSQQLTRVIHGSCRKAHFKGKDALPQLDTQLAHSIEFAKTSDRPDLVLFTGDQVYIDDAAGPMLHAIQQVVRLLGLYHEEFKGSIMLNNKSKQKDIVNGACLGLLELNENGQEQVCKLILAEGSMVSFKQDK</sequence>
<name>H5TD61_9ALTE</name>
<comment type="caution">
    <text evidence="1">The sequence shown here is derived from an EMBL/GenBank/DDBJ whole genome shotgun (WGS) entry which is preliminary data.</text>
</comment>
<protein>
    <submittedName>
        <fullName evidence="1">Uncharacterized protein</fullName>
    </submittedName>
</protein>
<dbReference type="AlphaFoldDB" id="H5TD61"/>
<dbReference type="STRING" id="56804.BAE46_12285"/>
<dbReference type="RefSeq" id="WP_006006169.1">
    <property type="nucleotide sequence ID" value="NZ_BAET01000025.1"/>
</dbReference>
<evidence type="ECO:0000313" key="1">
    <source>
        <dbReference type="EMBL" id="GAB56238.1"/>
    </source>
</evidence>
<reference evidence="1 2" key="1">
    <citation type="journal article" date="2012" name="J. Bacteriol.">
        <title>Genome sequence of proteorhodopsin-containing sea ice bacterium Glaciecola punicea ACAM 611T.</title>
        <authorList>
            <person name="Qin Q.-L."/>
            <person name="Xie B.-B."/>
            <person name="Shu Y.-L."/>
            <person name="Rong J.-C."/>
            <person name="Zhao D.-L."/>
            <person name="Zhang X.-Y."/>
            <person name="Chen X.-L."/>
            <person name="Zhou B.-C."/>
            <person name="Zhanga Y.-Z."/>
        </authorList>
    </citation>
    <scope>NUCLEOTIDE SEQUENCE [LARGE SCALE GENOMIC DNA]</scope>
    <source>
        <strain evidence="1 2">ACAM 611</strain>
    </source>
</reference>
<organism evidence="1 2">
    <name type="scientific">Glaciecola punicea ACAM 611</name>
    <dbReference type="NCBI Taxonomy" id="1121923"/>
    <lineage>
        <taxon>Bacteria</taxon>
        <taxon>Pseudomonadati</taxon>
        <taxon>Pseudomonadota</taxon>
        <taxon>Gammaproteobacteria</taxon>
        <taxon>Alteromonadales</taxon>
        <taxon>Alteromonadaceae</taxon>
        <taxon>Glaciecola</taxon>
    </lineage>
</organism>
<dbReference type="EMBL" id="BAET01000025">
    <property type="protein sequence ID" value="GAB56238.1"/>
    <property type="molecule type" value="Genomic_DNA"/>
</dbReference>
<evidence type="ECO:0000313" key="2">
    <source>
        <dbReference type="Proteomes" id="UP000053586"/>
    </source>
</evidence>
<dbReference type="eggNOG" id="COG1203">
    <property type="taxonomic scope" value="Bacteria"/>
</dbReference>
<reference evidence="1 2" key="2">
    <citation type="journal article" date="2017" name="Antonie Van Leeuwenhoek">
        <title>Rhizobium rhizosphaerae sp. nov., a novel species isolated from rice rhizosphere.</title>
        <authorList>
            <person name="Zhao J.J."/>
            <person name="Zhang J."/>
            <person name="Zhang R.J."/>
            <person name="Zhang C.W."/>
            <person name="Yin H.Q."/>
            <person name="Zhang X.X."/>
        </authorList>
    </citation>
    <scope>NUCLEOTIDE SEQUENCE [LARGE SCALE GENOMIC DNA]</scope>
    <source>
        <strain evidence="1 2">ACAM 611</strain>
    </source>
</reference>
<proteinExistence type="predicted"/>
<dbReference type="Proteomes" id="UP000053586">
    <property type="component" value="Unassembled WGS sequence"/>
</dbReference>
<gene>
    <name evidence="1" type="ORF">GPUN_2123</name>
</gene>
<dbReference type="OrthoDB" id="9795624at2"/>